<accession>A0A9P1GHC2</accession>
<protein>
    <submittedName>
        <fullName evidence="2">Uncharacterized protein</fullName>
    </submittedName>
</protein>
<evidence type="ECO:0000313" key="4">
    <source>
        <dbReference type="Proteomes" id="UP001152797"/>
    </source>
</evidence>
<dbReference type="EMBL" id="CAMXCT020004754">
    <property type="protein sequence ID" value="CAL1163619.1"/>
    <property type="molecule type" value="Genomic_DNA"/>
</dbReference>
<evidence type="ECO:0000256" key="1">
    <source>
        <dbReference type="SAM" id="MobiDB-lite"/>
    </source>
</evidence>
<name>A0A9P1GHC2_9DINO</name>
<organism evidence="2">
    <name type="scientific">Cladocopium goreaui</name>
    <dbReference type="NCBI Taxonomy" id="2562237"/>
    <lineage>
        <taxon>Eukaryota</taxon>
        <taxon>Sar</taxon>
        <taxon>Alveolata</taxon>
        <taxon>Dinophyceae</taxon>
        <taxon>Suessiales</taxon>
        <taxon>Symbiodiniaceae</taxon>
        <taxon>Cladocopium</taxon>
    </lineage>
</organism>
<dbReference type="Proteomes" id="UP001152797">
    <property type="component" value="Unassembled WGS sequence"/>
</dbReference>
<dbReference type="EMBL" id="CAMXCT030004754">
    <property type="protein sequence ID" value="CAL4797556.1"/>
    <property type="molecule type" value="Genomic_DNA"/>
</dbReference>
<reference evidence="2" key="1">
    <citation type="submission" date="2022-10" db="EMBL/GenBank/DDBJ databases">
        <authorList>
            <person name="Chen Y."/>
            <person name="Dougan E. K."/>
            <person name="Chan C."/>
            <person name="Rhodes N."/>
            <person name="Thang M."/>
        </authorList>
    </citation>
    <scope>NUCLEOTIDE SEQUENCE</scope>
</reference>
<sequence length="399" mass="46090">MANVPSYVAAVDDESECQLLCEADELCEDSTLITQFECEVYGLPSALGTATPEDSQQDTYQVRRLRDPIAPIAPEAGAQRSQSTLSGPRSPRSENSIGSSLRKVLLATYASGKIFEETQQRLHESLAVAEIAEHWAWNQSMFQGSGRHADWYKQHERVNFRRGGAWKPYIIWQALRRVKWGDWLVYHDASRYVQEGFSSSVQPLLSWLEAHRLDNPCECLPAVRLRQTFEHEWLQQCVPPYGNAPIPSHQAADVFCSLMSKLGTCRPNEPSCCTWNWHQSTLQHAWSVWRKNRRSARFLREWAREAEDYEKLAHLPFVDQSLNALLFYRWKSQLSLRALWVPSLYLNSWRQDMDLGSLGRCDGNIFKHLNFILDELWNEGVYRRPLLFLVDPEEMSPEA</sequence>
<evidence type="ECO:0000313" key="3">
    <source>
        <dbReference type="EMBL" id="CAL4797556.1"/>
    </source>
</evidence>
<reference evidence="3 4" key="2">
    <citation type="submission" date="2024-05" db="EMBL/GenBank/DDBJ databases">
        <authorList>
            <person name="Chen Y."/>
            <person name="Shah S."/>
            <person name="Dougan E. K."/>
            <person name="Thang M."/>
            <person name="Chan C."/>
        </authorList>
    </citation>
    <scope>NUCLEOTIDE SEQUENCE [LARGE SCALE GENOMIC DNA]</scope>
</reference>
<comment type="caution">
    <text evidence="2">The sequence shown here is derived from an EMBL/GenBank/DDBJ whole genome shotgun (WGS) entry which is preliminary data.</text>
</comment>
<evidence type="ECO:0000313" key="2">
    <source>
        <dbReference type="EMBL" id="CAI4010244.1"/>
    </source>
</evidence>
<dbReference type="OrthoDB" id="427277at2759"/>
<gene>
    <name evidence="2" type="ORF">C1SCF055_LOCUS35528</name>
</gene>
<keyword evidence="4" id="KW-1185">Reference proteome</keyword>
<feature type="region of interest" description="Disordered" evidence="1">
    <location>
        <begin position="71"/>
        <end position="97"/>
    </location>
</feature>
<dbReference type="AlphaFoldDB" id="A0A9P1GHC2"/>
<proteinExistence type="predicted"/>
<dbReference type="EMBL" id="CAMXCT010004754">
    <property type="protein sequence ID" value="CAI4010244.1"/>
    <property type="molecule type" value="Genomic_DNA"/>
</dbReference>
<feature type="non-terminal residue" evidence="2">
    <location>
        <position position="399"/>
    </location>
</feature>
<feature type="compositionally biased region" description="Polar residues" evidence="1">
    <location>
        <begin position="79"/>
        <end position="97"/>
    </location>
</feature>